<evidence type="ECO:0000256" key="1">
    <source>
        <dbReference type="SAM" id="Phobius"/>
    </source>
</evidence>
<sequence length="126" mass="13810">MFSEDDAIVVHQVLTILAQKVAGLVIVTVLVLWIISVTPQQASVNVEQTRMVENVISVVQAFGDSLIVKDVIAMDMRIFAKPKPVFVLIAETIPKATTVIFVLTVTMEIQELMSISRADPVPALDH</sequence>
<keyword evidence="1" id="KW-0812">Transmembrane</keyword>
<comment type="caution">
    <text evidence="2">The sequence shown here is derived from an EMBL/GenBank/DDBJ whole genome shotgun (WGS) entry which is preliminary data.</text>
</comment>
<proteinExistence type="predicted"/>
<keyword evidence="1" id="KW-1133">Transmembrane helix</keyword>
<name>A0AAV8YHU6_9CUCU</name>
<organism evidence="2 3">
    <name type="scientific">Rhamnusium bicolor</name>
    <dbReference type="NCBI Taxonomy" id="1586634"/>
    <lineage>
        <taxon>Eukaryota</taxon>
        <taxon>Metazoa</taxon>
        <taxon>Ecdysozoa</taxon>
        <taxon>Arthropoda</taxon>
        <taxon>Hexapoda</taxon>
        <taxon>Insecta</taxon>
        <taxon>Pterygota</taxon>
        <taxon>Neoptera</taxon>
        <taxon>Endopterygota</taxon>
        <taxon>Coleoptera</taxon>
        <taxon>Polyphaga</taxon>
        <taxon>Cucujiformia</taxon>
        <taxon>Chrysomeloidea</taxon>
        <taxon>Cerambycidae</taxon>
        <taxon>Lepturinae</taxon>
        <taxon>Rhagiini</taxon>
        <taxon>Rhamnusium</taxon>
    </lineage>
</organism>
<evidence type="ECO:0000313" key="3">
    <source>
        <dbReference type="Proteomes" id="UP001162156"/>
    </source>
</evidence>
<keyword evidence="1" id="KW-0472">Membrane</keyword>
<accession>A0AAV8YHU6</accession>
<gene>
    <name evidence="2" type="ORF">NQ314_007924</name>
</gene>
<evidence type="ECO:0000313" key="2">
    <source>
        <dbReference type="EMBL" id="KAJ8950385.1"/>
    </source>
</evidence>
<dbReference type="AlphaFoldDB" id="A0AAV8YHU6"/>
<dbReference type="Proteomes" id="UP001162156">
    <property type="component" value="Unassembled WGS sequence"/>
</dbReference>
<reference evidence="2" key="1">
    <citation type="journal article" date="2023" name="Insect Mol. Biol.">
        <title>Genome sequencing provides insights into the evolution of gene families encoding plant cell wall-degrading enzymes in longhorned beetles.</title>
        <authorList>
            <person name="Shin N.R."/>
            <person name="Okamura Y."/>
            <person name="Kirsch R."/>
            <person name="Pauchet Y."/>
        </authorList>
    </citation>
    <scope>NUCLEOTIDE SEQUENCE</scope>
    <source>
        <strain evidence="2">RBIC_L_NR</strain>
    </source>
</reference>
<feature type="transmembrane region" description="Helical" evidence="1">
    <location>
        <begin position="12"/>
        <end position="35"/>
    </location>
</feature>
<keyword evidence="3" id="KW-1185">Reference proteome</keyword>
<protein>
    <submittedName>
        <fullName evidence="2">Uncharacterized protein</fullName>
    </submittedName>
</protein>
<dbReference type="EMBL" id="JANEYF010002177">
    <property type="protein sequence ID" value="KAJ8950385.1"/>
    <property type="molecule type" value="Genomic_DNA"/>
</dbReference>